<evidence type="ECO:0000313" key="4">
    <source>
        <dbReference type="Proteomes" id="UP000011717"/>
    </source>
</evidence>
<protein>
    <submittedName>
        <fullName evidence="3">Membrane-bound lytic murein transglycosylase B</fullName>
    </submittedName>
</protein>
<dbReference type="Proteomes" id="UP000011717">
    <property type="component" value="Unassembled WGS sequence"/>
</dbReference>
<gene>
    <name evidence="3" type="ORF">C725_0480</name>
</gene>
<dbReference type="PANTHER" id="PTHR30163:SF8">
    <property type="entry name" value="LYTIC MUREIN TRANSGLYCOSYLASE"/>
    <property type="match status" value="1"/>
</dbReference>
<accession>M2SGP1</accession>
<dbReference type="OrthoDB" id="9808544at2"/>
<name>M2SGP1_9SPHN</name>
<dbReference type="NCBIfam" id="TIGR02283">
    <property type="entry name" value="MltB_2"/>
    <property type="match status" value="1"/>
</dbReference>
<dbReference type="InterPro" id="IPR043426">
    <property type="entry name" value="MltB-like"/>
</dbReference>
<dbReference type="InterPro" id="IPR023346">
    <property type="entry name" value="Lysozyme-like_dom_sf"/>
</dbReference>
<evidence type="ECO:0000256" key="1">
    <source>
        <dbReference type="SAM" id="SignalP"/>
    </source>
</evidence>
<dbReference type="CDD" id="cd13399">
    <property type="entry name" value="Slt35-like"/>
    <property type="match status" value="1"/>
</dbReference>
<organism evidence="3 4">
    <name type="scientific">Pacificimonas flava</name>
    <dbReference type="NCBI Taxonomy" id="1234595"/>
    <lineage>
        <taxon>Bacteria</taxon>
        <taxon>Pseudomonadati</taxon>
        <taxon>Pseudomonadota</taxon>
        <taxon>Alphaproteobacteria</taxon>
        <taxon>Sphingomonadales</taxon>
        <taxon>Sphingosinicellaceae</taxon>
        <taxon>Pacificimonas</taxon>
    </lineage>
</organism>
<dbReference type="SUPFAM" id="SSF53955">
    <property type="entry name" value="Lysozyme-like"/>
    <property type="match status" value="1"/>
</dbReference>
<dbReference type="EMBL" id="AMRV01000001">
    <property type="protein sequence ID" value="EMD84550.1"/>
    <property type="molecule type" value="Genomic_DNA"/>
</dbReference>
<keyword evidence="4" id="KW-1185">Reference proteome</keyword>
<dbReference type="InterPro" id="IPR031304">
    <property type="entry name" value="SLT_2"/>
</dbReference>
<dbReference type="Gene3D" id="1.10.8.350">
    <property type="entry name" value="Bacterial muramidase"/>
    <property type="match status" value="1"/>
</dbReference>
<dbReference type="RefSeq" id="WP_008599930.1">
    <property type="nucleotide sequence ID" value="NZ_AMRV01000001.1"/>
</dbReference>
<dbReference type="PATRIC" id="fig|1234595.3.peg.479"/>
<dbReference type="FunFam" id="1.10.8.350:FF:000001">
    <property type="entry name" value="Lytic murein transglycosylase B"/>
    <property type="match status" value="1"/>
</dbReference>
<dbReference type="PANTHER" id="PTHR30163">
    <property type="entry name" value="MEMBRANE-BOUND LYTIC MUREIN TRANSGLYCOSYLASE B"/>
    <property type="match status" value="1"/>
</dbReference>
<feature type="signal peptide" evidence="1">
    <location>
        <begin position="1"/>
        <end position="21"/>
    </location>
</feature>
<evidence type="ECO:0000259" key="2">
    <source>
        <dbReference type="Pfam" id="PF13406"/>
    </source>
</evidence>
<dbReference type="GO" id="GO:0008933">
    <property type="term" value="F:peptidoglycan lytic transglycosylase activity"/>
    <property type="evidence" value="ECO:0007669"/>
    <property type="project" value="TreeGrafter"/>
</dbReference>
<comment type="caution">
    <text evidence="3">The sequence shown here is derived from an EMBL/GenBank/DDBJ whole genome shotgun (WGS) entry which is preliminary data.</text>
</comment>
<feature type="domain" description="Transglycosylase SLT" evidence="2">
    <location>
        <begin position="38"/>
        <end position="346"/>
    </location>
</feature>
<sequence length="353" mass="38603">MRKILTVAGAALLMLSGSAMAQTVDPNRAAQADPEGAFQSWLQTFRTRALQEGISPATLDRELSNLELSERTIELDRRQPDVGPGRSLYSDYIARRLTQPRIDGGVRLYPQVAPTLEKAEAEYGVPGEIVLAIWGMETSYGAVTGNFDVVRSLASLAFDGRREALFTKELVAALKIIDANDASRSRMTGSWAGAMGNSQFLPTSYLTYAVDFDGDGHPNIWGSESDTIASIANYLKQNGWQRGGEWAIPVNVPQSLNREAVRNPTPPTKCVAVMEKHSRWMPISEWKKLGVAAEEGRTLPSDDTLATLLEVDGEGTGAHLTFQNYRALLDYNCSNFYALSVGQLADEIAARTQ</sequence>
<dbReference type="Pfam" id="PF13406">
    <property type="entry name" value="SLT_2"/>
    <property type="match status" value="1"/>
</dbReference>
<dbReference type="InterPro" id="IPR011970">
    <property type="entry name" value="MltB_2"/>
</dbReference>
<proteinExistence type="predicted"/>
<reference evidence="3 4" key="1">
    <citation type="journal article" date="2013" name="Genome Announc.">
        <title>Draft Genome Sequence of Strain JLT2015T, Belonging to the Family Sphingomonadaceae of the Alphaproteobacteria.</title>
        <authorList>
            <person name="Tang K."/>
            <person name="Liu K."/>
            <person name="Li S."/>
            <person name="Jiao N."/>
        </authorList>
    </citation>
    <scope>NUCLEOTIDE SEQUENCE [LARGE SCALE GENOMIC DNA]</scope>
    <source>
        <strain evidence="3 4">JLT2015</strain>
    </source>
</reference>
<dbReference type="GO" id="GO:0009253">
    <property type="term" value="P:peptidoglycan catabolic process"/>
    <property type="evidence" value="ECO:0007669"/>
    <property type="project" value="TreeGrafter"/>
</dbReference>
<dbReference type="AlphaFoldDB" id="M2SGP1"/>
<evidence type="ECO:0000313" key="3">
    <source>
        <dbReference type="EMBL" id="EMD84550.1"/>
    </source>
</evidence>
<keyword evidence="1" id="KW-0732">Signal</keyword>
<feature type="chain" id="PRO_5004025406" evidence="1">
    <location>
        <begin position="22"/>
        <end position="353"/>
    </location>
</feature>
<dbReference type="Gene3D" id="1.10.530.10">
    <property type="match status" value="1"/>
</dbReference>